<keyword evidence="2" id="KW-1185">Reference proteome</keyword>
<evidence type="ECO:0008006" key="3">
    <source>
        <dbReference type="Google" id="ProtNLM"/>
    </source>
</evidence>
<protein>
    <recommendedName>
        <fullName evidence="3">Ubiquitin-like domain-containing protein</fullName>
    </recommendedName>
</protein>
<organism evidence="1 2">
    <name type="scientific">Paramecium primaurelia</name>
    <dbReference type="NCBI Taxonomy" id="5886"/>
    <lineage>
        <taxon>Eukaryota</taxon>
        <taxon>Sar</taxon>
        <taxon>Alveolata</taxon>
        <taxon>Ciliophora</taxon>
        <taxon>Intramacronucleata</taxon>
        <taxon>Oligohymenophorea</taxon>
        <taxon>Peniculida</taxon>
        <taxon>Parameciidae</taxon>
        <taxon>Paramecium</taxon>
    </lineage>
</organism>
<proteinExistence type="predicted"/>
<dbReference type="OMA" id="NWENISC"/>
<evidence type="ECO:0000313" key="2">
    <source>
        <dbReference type="Proteomes" id="UP000688137"/>
    </source>
</evidence>
<gene>
    <name evidence="1" type="ORF">PPRIM_AZ9-3.1.T1420073</name>
</gene>
<accession>A0A8S1Q3Z1</accession>
<evidence type="ECO:0000313" key="1">
    <source>
        <dbReference type="EMBL" id="CAD8109957.1"/>
    </source>
</evidence>
<comment type="caution">
    <text evidence="1">The sequence shown here is derived from an EMBL/GenBank/DDBJ whole genome shotgun (WGS) entry which is preliminary data.</text>
</comment>
<dbReference type="AlphaFoldDB" id="A0A8S1Q3Z1"/>
<sequence>MINVTFKIDQLKINLTQLVYLNQQIISEIRRILYKSGIDLSDWDSFQSQVTYNDVVLDSTKTFNEAGVKDCAILSIKLSLLITLEVVNKQFPQLEINVDAFDSIQKFKDLMIQNYLRNTQFEIIIINGLDGKLMEKETWIQNGVGNSIPILLDIQIKQRIFWKGELLDWKFNIYYPISKVIQNFKNKLNINEIVSLQCQNTHLKPELSYFDHNLPLNVNWQASVPNELIYRVLFQKQSKEKQIICSQDNLINNVIKQLRKDFNINRTNKIILMYQWALDQHATFAQEAIPNFSLLKLVEEEYKGEFQIFLKNINENAQQIQSIQSQYVNNDTSLGELSRKIPHQNDQEVIFYFESQDQILGTKQRMEDLNIYYGATILYKIIQKQNIEKNTLINTKIKAIEKSIEFKKFGLLIIDINIVINIDNLSIQNNLLALAEVVRYKLSLPKNQIIQFSLGTQLLSLDQQMNQIMNGKFEFLQAKLQTTIKIQLQNKNTGKSFQVDVNLEDTLRKISEKFKLEAKFQHNNIYLGLDETFYQLNILNGEIIIYELVSTPKEDVEISIAVSSQSVSQNNELHQASPFNSNAISVENLNQQQLQSQLNSNQAQADQPIINLNDSLITIKAQAGEKVYKFQMKGSDNFEILKKAIFDLAVQGDEQNISSYILIYGEQVLRDEQVVSTLNKQEIQIQFKLKLK</sequence>
<reference evidence="1" key="1">
    <citation type="submission" date="2021-01" db="EMBL/GenBank/DDBJ databases">
        <authorList>
            <consortium name="Genoscope - CEA"/>
            <person name="William W."/>
        </authorList>
    </citation>
    <scope>NUCLEOTIDE SEQUENCE</scope>
</reference>
<name>A0A8S1Q3Z1_PARPR</name>
<dbReference type="EMBL" id="CAJJDM010000146">
    <property type="protein sequence ID" value="CAD8109957.1"/>
    <property type="molecule type" value="Genomic_DNA"/>
</dbReference>
<dbReference type="Proteomes" id="UP000688137">
    <property type="component" value="Unassembled WGS sequence"/>
</dbReference>